<protein>
    <submittedName>
        <fullName evidence="2">DUF6803 family protein</fullName>
    </submittedName>
</protein>
<evidence type="ECO:0000313" key="2">
    <source>
        <dbReference type="EMBL" id="MEK8051195.1"/>
    </source>
</evidence>
<name>A0ABU9CKZ2_9BURK</name>
<feature type="transmembrane region" description="Helical" evidence="1">
    <location>
        <begin position="128"/>
        <end position="148"/>
    </location>
</feature>
<keyword evidence="1" id="KW-1133">Transmembrane helix</keyword>
<accession>A0ABU9CKZ2</accession>
<feature type="transmembrane region" description="Helical" evidence="1">
    <location>
        <begin position="52"/>
        <end position="71"/>
    </location>
</feature>
<organism evidence="2 3">
    <name type="scientific">Pseudaquabacterium inlustre</name>
    <dbReference type="NCBI Taxonomy" id="2984192"/>
    <lineage>
        <taxon>Bacteria</taxon>
        <taxon>Pseudomonadati</taxon>
        <taxon>Pseudomonadota</taxon>
        <taxon>Betaproteobacteria</taxon>
        <taxon>Burkholderiales</taxon>
        <taxon>Sphaerotilaceae</taxon>
        <taxon>Pseudaquabacterium</taxon>
    </lineage>
</organism>
<keyword evidence="1" id="KW-0812">Transmembrane</keyword>
<keyword evidence="3" id="KW-1185">Reference proteome</keyword>
<dbReference type="RefSeq" id="WP_341410886.1">
    <property type="nucleotide sequence ID" value="NZ_JBBUTH010000007.1"/>
</dbReference>
<sequence length="173" mass="18643">MNMTHYMQLLADNQPWNLLLFMVVPVLLAETVAVTELFVLLRRGAAGALAQINRAASILGGLYFVGVFVWLMAHAVLPLTRDGGWRGPADVIAVGFYLAGVLPLGAMALIDLGLVGRRWTTEQRLARHAVCVAIFLVVAHIAMIFGMLDPTLMWNDPASIHAPQGGHAGHATP</sequence>
<keyword evidence="1" id="KW-0472">Membrane</keyword>
<feature type="transmembrane region" description="Helical" evidence="1">
    <location>
        <begin position="91"/>
        <end position="116"/>
    </location>
</feature>
<comment type="caution">
    <text evidence="2">The sequence shown here is derived from an EMBL/GenBank/DDBJ whole genome shotgun (WGS) entry which is preliminary data.</text>
</comment>
<evidence type="ECO:0000256" key="1">
    <source>
        <dbReference type="SAM" id="Phobius"/>
    </source>
</evidence>
<proteinExistence type="predicted"/>
<dbReference type="Proteomes" id="UP001365405">
    <property type="component" value="Unassembled WGS sequence"/>
</dbReference>
<evidence type="ECO:0000313" key="3">
    <source>
        <dbReference type="Proteomes" id="UP001365405"/>
    </source>
</evidence>
<dbReference type="InterPro" id="IPR046547">
    <property type="entry name" value="DUF6803"/>
</dbReference>
<dbReference type="Pfam" id="PF20617">
    <property type="entry name" value="DUF6803"/>
    <property type="match status" value="1"/>
</dbReference>
<gene>
    <name evidence="2" type="ORF">AACH10_13175</name>
</gene>
<reference evidence="2 3" key="1">
    <citation type="submission" date="2024-04" db="EMBL/GenBank/DDBJ databases">
        <title>Novel species of the genus Ideonella isolated from streams.</title>
        <authorList>
            <person name="Lu H."/>
        </authorList>
    </citation>
    <scope>NUCLEOTIDE SEQUENCE [LARGE SCALE GENOMIC DNA]</scope>
    <source>
        <strain evidence="2 3">DXS22W</strain>
    </source>
</reference>
<feature type="transmembrane region" description="Helical" evidence="1">
    <location>
        <begin position="20"/>
        <end position="40"/>
    </location>
</feature>
<dbReference type="EMBL" id="JBBUTH010000007">
    <property type="protein sequence ID" value="MEK8051195.1"/>
    <property type="molecule type" value="Genomic_DNA"/>
</dbReference>